<dbReference type="SUPFAM" id="SSF53474">
    <property type="entry name" value="alpha/beta-Hydrolases"/>
    <property type="match status" value="1"/>
</dbReference>
<evidence type="ECO:0000259" key="2">
    <source>
        <dbReference type="Pfam" id="PF00326"/>
    </source>
</evidence>
<dbReference type="Gene3D" id="3.40.50.1820">
    <property type="entry name" value="alpha/beta hydrolase"/>
    <property type="match status" value="1"/>
</dbReference>
<comment type="caution">
    <text evidence="3">The sequence shown here is derived from an EMBL/GenBank/DDBJ whole genome shotgun (WGS) entry which is preliminary data.</text>
</comment>
<dbReference type="Gene3D" id="2.120.10.30">
    <property type="entry name" value="TolB, C-terminal domain"/>
    <property type="match status" value="1"/>
</dbReference>
<dbReference type="PRINTS" id="PR00862">
    <property type="entry name" value="PROLIGOPTASE"/>
</dbReference>
<proteinExistence type="predicted"/>
<keyword evidence="1" id="KW-0378">Hydrolase</keyword>
<gene>
    <name evidence="3" type="ORF">ORG12_07070</name>
</gene>
<dbReference type="Proteomes" id="UP001207276">
    <property type="component" value="Unassembled WGS sequence"/>
</dbReference>
<dbReference type="RefSeq" id="WP_262161597.1">
    <property type="nucleotide sequence ID" value="NZ_CP104934.1"/>
</dbReference>
<feature type="domain" description="Peptidase S9 prolyl oligopeptidase catalytic" evidence="2">
    <location>
        <begin position="449"/>
        <end position="656"/>
    </location>
</feature>
<dbReference type="InterPro" id="IPR001375">
    <property type="entry name" value="Peptidase_S9_cat"/>
</dbReference>
<dbReference type="InterPro" id="IPR011042">
    <property type="entry name" value="6-blade_b-propeller_TolB-like"/>
</dbReference>
<protein>
    <submittedName>
        <fullName evidence="3">Prolyl oligopeptidase family serine peptidase</fullName>
    </submittedName>
</protein>
<evidence type="ECO:0000256" key="1">
    <source>
        <dbReference type="ARBA" id="ARBA00022801"/>
    </source>
</evidence>
<dbReference type="SUPFAM" id="SSF82171">
    <property type="entry name" value="DPP6 N-terminal domain-like"/>
    <property type="match status" value="1"/>
</dbReference>
<dbReference type="PANTHER" id="PTHR42776">
    <property type="entry name" value="SERINE PEPTIDASE S9 FAMILY MEMBER"/>
    <property type="match status" value="1"/>
</dbReference>
<evidence type="ECO:0000313" key="3">
    <source>
        <dbReference type="EMBL" id="MCX2848430.1"/>
    </source>
</evidence>
<dbReference type="InterPro" id="IPR029058">
    <property type="entry name" value="AB_hydrolase_fold"/>
</dbReference>
<dbReference type="PANTHER" id="PTHR42776:SF27">
    <property type="entry name" value="DIPEPTIDYL PEPTIDASE FAMILY MEMBER 6"/>
    <property type="match status" value="1"/>
</dbReference>
<evidence type="ECO:0000313" key="4">
    <source>
        <dbReference type="Proteomes" id="UP001207276"/>
    </source>
</evidence>
<keyword evidence="4" id="KW-1185">Reference proteome</keyword>
<dbReference type="InterPro" id="IPR002470">
    <property type="entry name" value="Peptidase_S9A"/>
</dbReference>
<name>A0ABT3S100_9MICO</name>
<reference evidence="3 4" key="1">
    <citation type="submission" date="2022-11" db="EMBL/GenBank/DDBJ databases">
        <title>Taxonomy of Curtobacterium flaccumfaciens.</title>
        <authorList>
            <person name="Osdaghi E."/>
            <person name="Taghavi S.M."/>
            <person name="Hamidizade M."/>
            <person name="Abachi H."/>
            <person name="Fazliarab A."/>
            <person name="Baeyen S."/>
            <person name="Portier P."/>
            <person name="Van Vaerenbergh J."/>
            <person name="Jacques M.-A."/>
        </authorList>
    </citation>
    <scope>NUCLEOTIDE SEQUENCE [LARGE SCALE GENOMIC DNA]</scope>
    <source>
        <strain evidence="3 4">LMG 3715</strain>
    </source>
</reference>
<sequence length="657" mass="70093">MAAAAGGAVTVGAVRTGGAQGVASSATVEPSVTTRAAAGLGAQLTAAWGSWGPTMTRNARRVAFVSDRHGTPEVFVQDVVVDGELPEPVRIALSDDPVIRVSWSSDGEWLAVAIATDGGVKQQVWVVRPDGTDAAQIAGSRYQHAELGPWSRSGHRVVITLPSTEPEQPARAYLVDPVTGDRDDLAVGELIHILDLSVEERLVVLSDGQRGQEFVVVVDRLTDESHALFADDPDGSAEIAFLRPSPASETSPLVAYVATEAGLPRRGLVAQPVGPHGWRGTPRRIVERDDAELEYLDADDAGRTVLLVWNVDGRSELDLINTHDASRTPVPDLPGYVVTDPVLSRDGRSVLLAVEGPTRPRELWRLDTNALTWSRVTDVPALPDVQLVEPTLERFAARDGLELTGWLYRAVEPATSSAVGARAAAAVPPGPRAALVHLHGGPESQERPTFSPQHQALAAAGVTVFAPNIRGSSGYGHEFVHADDLALRWNALADVVDCARFLVTNGYADRSRVAVEGRSYGGYATLASLAFTPDVFAAGVAVCGMSDFATFYRDTEPWIAAAAATKYGHPVEDEALLAALSPMRAIDDVTAPLLVVHGELDTNVPIGEAHQVVAALRERSHDVEYLELEGEGHEYRRAASQALLVRRMVEFVAARLG</sequence>
<dbReference type="Pfam" id="PF00326">
    <property type="entry name" value="Peptidase_S9"/>
    <property type="match status" value="1"/>
</dbReference>
<accession>A0ABT3S100</accession>
<organism evidence="3 4">
    <name type="scientific">Curtobacterium poinsettiae</name>
    <dbReference type="NCBI Taxonomy" id="159612"/>
    <lineage>
        <taxon>Bacteria</taxon>
        <taxon>Bacillati</taxon>
        <taxon>Actinomycetota</taxon>
        <taxon>Actinomycetes</taxon>
        <taxon>Micrococcales</taxon>
        <taxon>Microbacteriaceae</taxon>
        <taxon>Curtobacterium</taxon>
    </lineage>
</organism>
<dbReference type="EMBL" id="JAPJDE010000002">
    <property type="protein sequence ID" value="MCX2848430.1"/>
    <property type="molecule type" value="Genomic_DNA"/>
</dbReference>